<keyword evidence="2 3" id="KW-0040">ANK repeat</keyword>
<dbReference type="SMART" id="SM00248">
    <property type="entry name" value="ANK"/>
    <property type="match status" value="10"/>
</dbReference>
<reference evidence="4 5" key="1">
    <citation type="submission" date="2018-08" db="EMBL/GenBank/DDBJ databases">
        <title>Draft genome of the lignicolous fungus Coniochaeta pulveracea.</title>
        <authorList>
            <person name="Borstlap C.J."/>
            <person name="De Witt R.N."/>
            <person name="Botha A."/>
            <person name="Volschenk H."/>
        </authorList>
    </citation>
    <scope>NUCLEOTIDE SEQUENCE [LARGE SCALE GENOMIC DNA]</scope>
    <source>
        <strain evidence="4 5">CAB683</strain>
    </source>
</reference>
<evidence type="ECO:0000313" key="5">
    <source>
        <dbReference type="Proteomes" id="UP000275385"/>
    </source>
</evidence>
<comment type="caution">
    <text evidence="4">The sequence shown here is derived from an EMBL/GenBank/DDBJ whole genome shotgun (WGS) entry which is preliminary data.</text>
</comment>
<evidence type="ECO:0000313" key="4">
    <source>
        <dbReference type="EMBL" id="RKU42587.1"/>
    </source>
</evidence>
<accession>A0A420Y405</accession>
<dbReference type="Gene3D" id="1.25.40.20">
    <property type="entry name" value="Ankyrin repeat-containing domain"/>
    <property type="match status" value="3"/>
</dbReference>
<dbReference type="InterPro" id="IPR002110">
    <property type="entry name" value="Ankyrin_rpt"/>
</dbReference>
<dbReference type="PROSITE" id="PS50297">
    <property type="entry name" value="ANK_REP_REGION"/>
    <property type="match status" value="1"/>
</dbReference>
<keyword evidence="1" id="KW-0677">Repeat</keyword>
<dbReference type="OrthoDB" id="7464126at2759"/>
<dbReference type="Pfam" id="PF12796">
    <property type="entry name" value="Ank_2"/>
    <property type="match status" value="2"/>
</dbReference>
<feature type="repeat" description="ANK" evidence="3">
    <location>
        <begin position="492"/>
        <end position="524"/>
    </location>
</feature>
<dbReference type="PANTHER" id="PTHR24198">
    <property type="entry name" value="ANKYRIN REPEAT AND PROTEIN KINASE DOMAIN-CONTAINING PROTEIN"/>
    <property type="match status" value="1"/>
</dbReference>
<gene>
    <name evidence="4" type="ORF">DL546_003722</name>
</gene>
<sequence>MMSDTKSEAEASTRCEDIFDMTLVITGDVVRLRDAVQKSAERAGLTISSTINSLRDEKHRSLVHCAARHGKVNVLRDFLLDRKTYSSDKDYEDGLPVILNETGHLGRTPLAVAVVYKQEEFLQALIATGMVEVNAGPDDVYRDDLSWLPLHHAIRDGEVVMASILMRAGAKTNLKTDNGEYPLHLASKRSDIFLAELCFLNCTTVTPLDNLGNTPAHYAAFQGSRAMLQLLGQKGSSLTEKNKLGWTPQEVCWGQEWQATRRQDRDLTRLFADLRKWLDELVGPISHMAESPFPVAAMTETENILALAGTEALQGLKGLLESLAQQKRTSVVDILCQTHDQSQVGPLHKAVMSGNLEVFDYIIESLNVLLPHRPGLHKSAVNAQSAVGTPLLLAAKNNHTHIAQKLLDLGASPLIPDPFAGWLALHHAANHNQLYLTYILLDKDGSGAHINARTRSAETPLLLACRNNHNNIASLLIRRGTHDLDKGAHDASGESAMHHAARAHNLSLARRLGRAGAPTGLRNSQGQTPYDVARAGWFIWRDVDIVVAEEFRGLMDELDALELAAEMAR</sequence>
<dbReference type="InterPro" id="IPR036770">
    <property type="entry name" value="Ankyrin_rpt-contain_sf"/>
</dbReference>
<dbReference type="PROSITE" id="PS50088">
    <property type="entry name" value="ANK_REPEAT"/>
    <property type="match status" value="3"/>
</dbReference>
<dbReference type="PANTHER" id="PTHR24198:SF165">
    <property type="entry name" value="ANKYRIN REPEAT-CONTAINING PROTEIN-RELATED"/>
    <property type="match status" value="1"/>
</dbReference>
<dbReference type="Proteomes" id="UP000275385">
    <property type="component" value="Unassembled WGS sequence"/>
</dbReference>
<keyword evidence="5" id="KW-1185">Reference proteome</keyword>
<dbReference type="SUPFAM" id="SSF48403">
    <property type="entry name" value="Ankyrin repeat"/>
    <property type="match status" value="2"/>
</dbReference>
<dbReference type="AlphaFoldDB" id="A0A420Y405"/>
<evidence type="ECO:0000256" key="3">
    <source>
        <dbReference type="PROSITE-ProRule" id="PRU00023"/>
    </source>
</evidence>
<evidence type="ECO:0000256" key="2">
    <source>
        <dbReference type="ARBA" id="ARBA00023043"/>
    </source>
</evidence>
<protein>
    <submittedName>
        <fullName evidence="4">Putative Ankyrin repeat protein</fullName>
    </submittedName>
</protein>
<dbReference type="EMBL" id="QVQW01000054">
    <property type="protein sequence ID" value="RKU42587.1"/>
    <property type="molecule type" value="Genomic_DNA"/>
</dbReference>
<dbReference type="Pfam" id="PF00023">
    <property type="entry name" value="Ank"/>
    <property type="match status" value="1"/>
</dbReference>
<feature type="repeat" description="ANK" evidence="3">
    <location>
        <begin position="145"/>
        <end position="177"/>
    </location>
</feature>
<evidence type="ECO:0000256" key="1">
    <source>
        <dbReference type="ARBA" id="ARBA00022737"/>
    </source>
</evidence>
<feature type="repeat" description="ANK" evidence="3">
    <location>
        <begin position="211"/>
        <end position="243"/>
    </location>
</feature>
<dbReference type="STRING" id="177199.A0A420Y405"/>
<proteinExistence type="predicted"/>
<name>A0A420Y405_9PEZI</name>
<organism evidence="4 5">
    <name type="scientific">Coniochaeta pulveracea</name>
    <dbReference type="NCBI Taxonomy" id="177199"/>
    <lineage>
        <taxon>Eukaryota</taxon>
        <taxon>Fungi</taxon>
        <taxon>Dikarya</taxon>
        <taxon>Ascomycota</taxon>
        <taxon>Pezizomycotina</taxon>
        <taxon>Sordariomycetes</taxon>
        <taxon>Sordariomycetidae</taxon>
        <taxon>Coniochaetales</taxon>
        <taxon>Coniochaetaceae</taxon>
        <taxon>Coniochaeta</taxon>
    </lineage>
</organism>